<sequence length="140" mass="14868">MRLLRLAAVAALLPVVMAGPSIAAQAPELPVIGKWANPKNTLAVETKPCAQGNLCGEIVWASNDALSDAKEAGVDKLIGTQLLQDYRPEGHGSWSGRVYVPDMGRSFSSRIKLTSPDTLAISGCLVGGFLCKTQVWHRVA</sequence>
<feature type="domain" description="DUF2147" evidence="2">
    <location>
        <begin position="33"/>
        <end position="138"/>
    </location>
</feature>
<dbReference type="RefSeq" id="WP_183982019.1">
    <property type="nucleotide sequence ID" value="NZ_JACIEV010000001.1"/>
</dbReference>
<keyword evidence="1" id="KW-0732">Signal</keyword>
<dbReference type="Proteomes" id="UP000529795">
    <property type="component" value="Unassembled WGS sequence"/>
</dbReference>
<evidence type="ECO:0000313" key="4">
    <source>
        <dbReference type="Proteomes" id="UP000529795"/>
    </source>
</evidence>
<feature type="chain" id="PRO_5032759739" evidence="1">
    <location>
        <begin position="24"/>
        <end position="140"/>
    </location>
</feature>
<feature type="signal peptide" evidence="1">
    <location>
        <begin position="1"/>
        <end position="23"/>
    </location>
</feature>
<dbReference type="Pfam" id="PF09917">
    <property type="entry name" value="DUF2147"/>
    <property type="match status" value="1"/>
</dbReference>
<dbReference type="EMBL" id="JACIEV010000001">
    <property type="protein sequence ID" value="MBB4152499.1"/>
    <property type="molecule type" value="Genomic_DNA"/>
</dbReference>
<dbReference type="PANTHER" id="PTHR36919:SF2">
    <property type="entry name" value="BLL6627 PROTEIN"/>
    <property type="match status" value="1"/>
</dbReference>
<name>A0A840F3W6_9SPHN</name>
<evidence type="ECO:0000259" key="2">
    <source>
        <dbReference type="Pfam" id="PF09917"/>
    </source>
</evidence>
<evidence type="ECO:0000256" key="1">
    <source>
        <dbReference type="SAM" id="SignalP"/>
    </source>
</evidence>
<dbReference type="AlphaFoldDB" id="A0A840F3W6"/>
<reference evidence="3 4" key="1">
    <citation type="submission" date="2020-08" db="EMBL/GenBank/DDBJ databases">
        <title>Genomic Encyclopedia of Type Strains, Phase IV (KMG-IV): sequencing the most valuable type-strain genomes for metagenomic binning, comparative biology and taxonomic classification.</title>
        <authorList>
            <person name="Goeker M."/>
        </authorList>
    </citation>
    <scope>NUCLEOTIDE SEQUENCE [LARGE SCALE GENOMIC DNA]</scope>
    <source>
        <strain evidence="3 4">YC6723</strain>
    </source>
</reference>
<protein>
    <submittedName>
        <fullName evidence="3">Uncharacterized protein (DUF2147 family)</fullName>
    </submittedName>
</protein>
<keyword evidence="4" id="KW-1185">Reference proteome</keyword>
<dbReference type="Gene3D" id="2.40.128.520">
    <property type="match status" value="1"/>
</dbReference>
<gene>
    <name evidence="3" type="ORF">GGQ80_000375</name>
</gene>
<evidence type="ECO:0000313" key="3">
    <source>
        <dbReference type="EMBL" id="MBB4152499.1"/>
    </source>
</evidence>
<comment type="caution">
    <text evidence="3">The sequence shown here is derived from an EMBL/GenBank/DDBJ whole genome shotgun (WGS) entry which is preliminary data.</text>
</comment>
<accession>A0A840F3W6</accession>
<proteinExistence type="predicted"/>
<organism evidence="3 4">
    <name type="scientific">Sphingomonas jinjuensis</name>
    <dbReference type="NCBI Taxonomy" id="535907"/>
    <lineage>
        <taxon>Bacteria</taxon>
        <taxon>Pseudomonadati</taxon>
        <taxon>Pseudomonadota</taxon>
        <taxon>Alphaproteobacteria</taxon>
        <taxon>Sphingomonadales</taxon>
        <taxon>Sphingomonadaceae</taxon>
        <taxon>Sphingomonas</taxon>
    </lineage>
</organism>
<dbReference type="PANTHER" id="PTHR36919">
    <property type="entry name" value="BLR1215 PROTEIN"/>
    <property type="match status" value="1"/>
</dbReference>
<dbReference type="InterPro" id="IPR019223">
    <property type="entry name" value="DUF2147"/>
</dbReference>